<sequence length="72" mass="8398">MINKKIHYFAFNKLQPKNCNQQQMNHKSKNVWWGGGISHLAVYGGHVFLKTSFPRPNLLSLLGFHARIYRQS</sequence>
<protein>
    <submittedName>
        <fullName evidence="1">Uncharacterized protein</fullName>
    </submittedName>
</protein>
<organism evidence="1">
    <name type="scientific">Rhizophora mucronata</name>
    <name type="common">Asiatic mangrove</name>
    <dbReference type="NCBI Taxonomy" id="61149"/>
    <lineage>
        <taxon>Eukaryota</taxon>
        <taxon>Viridiplantae</taxon>
        <taxon>Streptophyta</taxon>
        <taxon>Embryophyta</taxon>
        <taxon>Tracheophyta</taxon>
        <taxon>Spermatophyta</taxon>
        <taxon>Magnoliopsida</taxon>
        <taxon>eudicotyledons</taxon>
        <taxon>Gunneridae</taxon>
        <taxon>Pentapetalae</taxon>
        <taxon>rosids</taxon>
        <taxon>fabids</taxon>
        <taxon>Malpighiales</taxon>
        <taxon>Rhizophoraceae</taxon>
        <taxon>Rhizophora</taxon>
    </lineage>
</organism>
<proteinExistence type="predicted"/>
<reference evidence="1" key="1">
    <citation type="submission" date="2018-02" db="EMBL/GenBank/DDBJ databases">
        <title>Rhizophora mucronata_Transcriptome.</title>
        <authorList>
            <person name="Meera S.P."/>
            <person name="Sreeshan A."/>
            <person name="Augustine A."/>
        </authorList>
    </citation>
    <scope>NUCLEOTIDE SEQUENCE</scope>
    <source>
        <tissue evidence="1">Leaf</tissue>
    </source>
</reference>
<name>A0A2P2N3H6_RHIMU</name>
<dbReference type="AlphaFoldDB" id="A0A2P2N3H6"/>
<accession>A0A2P2N3H6</accession>
<evidence type="ECO:0000313" key="1">
    <source>
        <dbReference type="EMBL" id="MBX37018.1"/>
    </source>
</evidence>
<dbReference type="EMBL" id="GGEC01056534">
    <property type="protein sequence ID" value="MBX37018.1"/>
    <property type="molecule type" value="Transcribed_RNA"/>
</dbReference>